<feature type="domain" description="Acyl-CoA dehydrogenase/oxidase N-terminal" evidence="10">
    <location>
        <begin position="7"/>
        <end position="139"/>
    </location>
</feature>
<reference evidence="11" key="1">
    <citation type="submission" date="2022-06" db="EMBL/GenBank/DDBJ databases">
        <title>Sphingomonas sp. nov. isolated from rhizosphere soil of tomato.</title>
        <authorList>
            <person name="Dong H."/>
            <person name="Gao R."/>
        </authorList>
    </citation>
    <scope>NUCLEOTIDE SEQUENCE</scope>
    <source>
        <strain evidence="11">MMSM24</strain>
    </source>
</reference>
<evidence type="ECO:0000313" key="11">
    <source>
        <dbReference type="EMBL" id="MCW6535212.1"/>
    </source>
</evidence>
<dbReference type="SUPFAM" id="SSF47203">
    <property type="entry name" value="Acyl-CoA dehydrogenase C-terminal domain-like"/>
    <property type="match status" value="1"/>
</dbReference>
<feature type="domain" description="Acyl-CoA dehydrogenase/oxidase C-terminal" evidence="8">
    <location>
        <begin position="256"/>
        <end position="404"/>
    </location>
</feature>
<comment type="cofactor">
    <cofactor evidence="1 7">
        <name>FAD</name>
        <dbReference type="ChEBI" id="CHEBI:57692"/>
    </cofactor>
</comment>
<protein>
    <submittedName>
        <fullName evidence="11">Acyl-CoA dehydrogenase family protein</fullName>
    </submittedName>
</protein>
<evidence type="ECO:0000256" key="4">
    <source>
        <dbReference type="ARBA" id="ARBA00022630"/>
    </source>
</evidence>
<dbReference type="GO" id="GO:0033539">
    <property type="term" value="P:fatty acid beta-oxidation using acyl-CoA dehydrogenase"/>
    <property type="evidence" value="ECO:0007669"/>
    <property type="project" value="TreeGrafter"/>
</dbReference>
<evidence type="ECO:0000256" key="3">
    <source>
        <dbReference type="ARBA" id="ARBA00011738"/>
    </source>
</evidence>
<evidence type="ECO:0000256" key="1">
    <source>
        <dbReference type="ARBA" id="ARBA00001974"/>
    </source>
</evidence>
<dbReference type="RefSeq" id="WP_265268884.1">
    <property type="nucleotide sequence ID" value="NZ_JANFAV010000006.1"/>
</dbReference>
<proteinExistence type="inferred from homology"/>
<dbReference type="Gene3D" id="2.40.110.10">
    <property type="entry name" value="Butyryl-CoA Dehydrogenase, subunit A, domain 2"/>
    <property type="match status" value="1"/>
</dbReference>
<dbReference type="Pfam" id="PF00441">
    <property type="entry name" value="Acyl-CoA_dh_1"/>
    <property type="match status" value="1"/>
</dbReference>
<dbReference type="InterPro" id="IPR009075">
    <property type="entry name" value="AcylCo_DH/oxidase_C"/>
</dbReference>
<accession>A0AA41Z9E1</accession>
<keyword evidence="12" id="KW-1185">Reference proteome</keyword>
<dbReference type="GO" id="GO:0003995">
    <property type="term" value="F:acyl-CoA dehydrogenase activity"/>
    <property type="evidence" value="ECO:0007669"/>
    <property type="project" value="TreeGrafter"/>
</dbReference>
<evidence type="ECO:0000256" key="5">
    <source>
        <dbReference type="ARBA" id="ARBA00022827"/>
    </source>
</evidence>
<evidence type="ECO:0000259" key="10">
    <source>
        <dbReference type="Pfam" id="PF02771"/>
    </source>
</evidence>
<dbReference type="InterPro" id="IPR050741">
    <property type="entry name" value="Acyl-CoA_dehydrogenase"/>
</dbReference>
<dbReference type="Pfam" id="PF02771">
    <property type="entry name" value="Acyl-CoA_dh_N"/>
    <property type="match status" value="1"/>
</dbReference>
<dbReference type="EMBL" id="JANFAV010000006">
    <property type="protein sequence ID" value="MCW6535212.1"/>
    <property type="molecule type" value="Genomic_DNA"/>
</dbReference>
<sequence>MDFTLSERETYFRDRVRDFIDQQIRPRQAEYDRQHHAGDPWKVIPVLEEVKAKAKAAGLWNFFMPPHSGQQHVDDTFEFEGTQLTNLEYALCAEEMGKIGWASECFNCSAPDTGNMEVLHRYGTREQKEQWLRPLMNGEIRSVFLMTEPAVASSDATNIETRIERDGDHYVINGRKWWSSGVGDPRCQVGILMGKTSFEGSRHQQQSQVLVPMDTPGVKIERMLSVYGYDHAPHGHGEVSFTNVRVPVENLLLGEGRGFEIAQGRLGPGRIHHCMRTIGVAEVAIEKMAKRLVSRVAFGKRLSDHSVWEQRIARARIDIEMTRLLCLKAADMMDKAGNKSAKLEIAMIKVQAPNMALQILDDAVQAHGGAGVAEDFGLAHAWASQRTLRLADGPDEVHARAIARDEFGKYADWKAERPMPYGGGDVSSGDIGVSR</sequence>
<evidence type="ECO:0000256" key="2">
    <source>
        <dbReference type="ARBA" id="ARBA00009347"/>
    </source>
</evidence>
<comment type="similarity">
    <text evidence="2 7">Belongs to the acyl-CoA dehydrogenase family.</text>
</comment>
<dbReference type="InterPro" id="IPR006091">
    <property type="entry name" value="Acyl-CoA_Oxase/DH_mid-dom"/>
</dbReference>
<dbReference type="PANTHER" id="PTHR48083:SF13">
    <property type="entry name" value="ACYL-COA DEHYDROGENASE FAMILY MEMBER 11"/>
    <property type="match status" value="1"/>
</dbReference>
<dbReference type="PANTHER" id="PTHR48083">
    <property type="entry name" value="MEDIUM-CHAIN SPECIFIC ACYL-COA DEHYDROGENASE, MITOCHONDRIAL-RELATED"/>
    <property type="match status" value="1"/>
</dbReference>
<evidence type="ECO:0000259" key="8">
    <source>
        <dbReference type="Pfam" id="PF00441"/>
    </source>
</evidence>
<dbReference type="FunFam" id="2.40.110.10:FF:000002">
    <property type="entry name" value="Acyl-CoA dehydrogenase fadE12"/>
    <property type="match status" value="1"/>
</dbReference>
<dbReference type="Pfam" id="PF02770">
    <property type="entry name" value="Acyl-CoA_dh_M"/>
    <property type="match status" value="1"/>
</dbReference>
<dbReference type="InterPro" id="IPR009100">
    <property type="entry name" value="AcylCoA_DH/oxidase_NM_dom_sf"/>
</dbReference>
<dbReference type="InterPro" id="IPR036250">
    <property type="entry name" value="AcylCo_DH-like_C"/>
</dbReference>
<keyword evidence="4 7" id="KW-0285">Flavoprotein</keyword>
<dbReference type="AlphaFoldDB" id="A0AA41Z9E1"/>
<keyword evidence="6 7" id="KW-0560">Oxidoreductase</keyword>
<dbReference type="SUPFAM" id="SSF56645">
    <property type="entry name" value="Acyl-CoA dehydrogenase NM domain-like"/>
    <property type="match status" value="1"/>
</dbReference>
<dbReference type="Proteomes" id="UP001165565">
    <property type="component" value="Unassembled WGS sequence"/>
</dbReference>
<dbReference type="InterPro" id="IPR037069">
    <property type="entry name" value="AcylCoA_DH/ox_N_sf"/>
</dbReference>
<evidence type="ECO:0000313" key="12">
    <source>
        <dbReference type="Proteomes" id="UP001165565"/>
    </source>
</evidence>
<dbReference type="InterPro" id="IPR013786">
    <property type="entry name" value="AcylCoA_DH/ox_N"/>
</dbReference>
<feature type="domain" description="Acyl-CoA oxidase/dehydrogenase middle" evidence="9">
    <location>
        <begin position="144"/>
        <end position="244"/>
    </location>
</feature>
<dbReference type="Gene3D" id="1.20.140.10">
    <property type="entry name" value="Butyryl-CoA Dehydrogenase, subunit A, domain 3"/>
    <property type="match status" value="1"/>
</dbReference>
<comment type="caution">
    <text evidence="11">The sequence shown here is derived from an EMBL/GenBank/DDBJ whole genome shotgun (WGS) entry which is preliminary data.</text>
</comment>
<dbReference type="InterPro" id="IPR046373">
    <property type="entry name" value="Acyl-CoA_Oxase/DH_mid-dom_sf"/>
</dbReference>
<organism evidence="11 12">
    <name type="scientific">Sphingomonas lycopersici</name>
    <dbReference type="NCBI Taxonomy" id="2951807"/>
    <lineage>
        <taxon>Bacteria</taxon>
        <taxon>Pseudomonadati</taxon>
        <taxon>Pseudomonadota</taxon>
        <taxon>Alphaproteobacteria</taxon>
        <taxon>Sphingomonadales</taxon>
        <taxon>Sphingomonadaceae</taxon>
        <taxon>Sphingomonas</taxon>
    </lineage>
</organism>
<dbReference type="GO" id="GO:0050660">
    <property type="term" value="F:flavin adenine dinucleotide binding"/>
    <property type="evidence" value="ECO:0007669"/>
    <property type="project" value="InterPro"/>
</dbReference>
<keyword evidence="5 7" id="KW-0274">FAD</keyword>
<evidence type="ECO:0000259" key="9">
    <source>
        <dbReference type="Pfam" id="PF02770"/>
    </source>
</evidence>
<gene>
    <name evidence="11" type="ORF">NEE01_10480</name>
</gene>
<evidence type="ECO:0000256" key="7">
    <source>
        <dbReference type="RuleBase" id="RU362125"/>
    </source>
</evidence>
<dbReference type="GO" id="GO:0005737">
    <property type="term" value="C:cytoplasm"/>
    <property type="evidence" value="ECO:0007669"/>
    <property type="project" value="TreeGrafter"/>
</dbReference>
<name>A0AA41Z9E1_9SPHN</name>
<dbReference type="Gene3D" id="1.10.540.10">
    <property type="entry name" value="Acyl-CoA dehydrogenase/oxidase, N-terminal domain"/>
    <property type="match status" value="1"/>
</dbReference>
<evidence type="ECO:0000256" key="6">
    <source>
        <dbReference type="ARBA" id="ARBA00023002"/>
    </source>
</evidence>
<comment type="subunit">
    <text evidence="3">Homodimer.</text>
</comment>